<dbReference type="GO" id="GO:0009055">
    <property type="term" value="F:electron transfer activity"/>
    <property type="evidence" value="ECO:0007669"/>
    <property type="project" value="InterPro"/>
</dbReference>
<dbReference type="STRING" id="28200.GCA_001572935_01036"/>
<proteinExistence type="predicted"/>
<evidence type="ECO:0000256" key="4">
    <source>
        <dbReference type="PROSITE-ProRule" id="PRU00433"/>
    </source>
</evidence>
<comment type="caution">
    <text evidence="7">The sequence shown here is derived from an EMBL/GenBank/DDBJ whole genome shotgun (WGS) entry which is preliminary data.</text>
</comment>
<dbReference type="RefSeq" id="WP_109066473.1">
    <property type="nucleotide sequence ID" value="NZ_JAUQUC010000054.1"/>
</dbReference>
<evidence type="ECO:0000313" key="8">
    <source>
        <dbReference type="Proteomes" id="UP000245014"/>
    </source>
</evidence>
<keyword evidence="2 4" id="KW-0479">Metal-binding</keyword>
<reference evidence="7 8" key="1">
    <citation type="submission" date="2018-05" db="EMBL/GenBank/DDBJ databases">
        <title>Antimicrobial susceptibility testing and genomic analysis of Arcobacter skirrowii strains and one Arcobacter butzleri isolated from German poultry farms.</title>
        <authorList>
            <person name="Haenel I."/>
            <person name="Hotzel H."/>
            <person name="Tomaso H."/>
            <person name="Busch A."/>
        </authorList>
    </citation>
    <scope>NUCLEOTIDE SEQUENCE [LARGE SCALE GENOMIC DNA]</scope>
    <source>
        <strain evidence="8">v</strain>
    </source>
</reference>
<dbReference type="AlphaFoldDB" id="A0A2U2C105"/>
<dbReference type="Gene3D" id="1.10.760.10">
    <property type="entry name" value="Cytochrome c-like domain"/>
    <property type="match status" value="1"/>
</dbReference>
<dbReference type="EMBL" id="QEYI01000003">
    <property type="protein sequence ID" value="PWE21707.1"/>
    <property type="molecule type" value="Genomic_DNA"/>
</dbReference>
<dbReference type="Proteomes" id="UP000245014">
    <property type="component" value="Unassembled WGS sequence"/>
</dbReference>
<evidence type="ECO:0000256" key="3">
    <source>
        <dbReference type="ARBA" id="ARBA00023004"/>
    </source>
</evidence>
<sequence>MKKIVIASTILAATFAFANPYAKCAVCHGANGEKVAPGGKSKIIKDMTKEDFIAALKGYQNGTYGGTQKVLMVGQVKDMSEATMKEIADMIIK</sequence>
<dbReference type="PROSITE" id="PS51007">
    <property type="entry name" value="CYTC"/>
    <property type="match status" value="1"/>
</dbReference>
<evidence type="ECO:0000313" key="7">
    <source>
        <dbReference type="EMBL" id="PWE21707.1"/>
    </source>
</evidence>
<dbReference type="GO" id="GO:0020037">
    <property type="term" value="F:heme binding"/>
    <property type="evidence" value="ECO:0007669"/>
    <property type="project" value="InterPro"/>
</dbReference>
<dbReference type="Pfam" id="PF00034">
    <property type="entry name" value="Cytochrom_C"/>
    <property type="match status" value="1"/>
</dbReference>
<name>A0A2U2C105_9BACT</name>
<dbReference type="InterPro" id="IPR036909">
    <property type="entry name" value="Cyt_c-like_dom_sf"/>
</dbReference>
<evidence type="ECO:0000256" key="5">
    <source>
        <dbReference type="SAM" id="SignalP"/>
    </source>
</evidence>
<evidence type="ECO:0000259" key="6">
    <source>
        <dbReference type="PROSITE" id="PS51007"/>
    </source>
</evidence>
<evidence type="ECO:0000256" key="2">
    <source>
        <dbReference type="ARBA" id="ARBA00022723"/>
    </source>
</evidence>
<evidence type="ECO:0000256" key="1">
    <source>
        <dbReference type="ARBA" id="ARBA00022617"/>
    </source>
</evidence>
<feature type="chain" id="PRO_5015402265" evidence="5">
    <location>
        <begin position="19"/>
        <end position="93"/>
    </location>
</feature>
<dbReference type="GO" id="GO:0046872">
    <property type="term" value="F:metal ion binding"/>
    <property type="evidence" value="ECO:0007669"/>
    <property type="project" value="UniProtKB-KW"/>
</dbReference>
<keyword evidence="5" id="KW-0732">Signal</keyword>
<dbReference type="InterPro" id="IPR009056">
    <property type="entry name" value="Cyt_c-like_dom"/>
</dbReference>
<feature type="domain" description="Cytochrome c" evidence="6">
    <location>
        <begin position="8"/>
        <end position="93"/>
    </location>
</feature>
<organism evidence="7 8">
    <name type="scientific">Aliarcobacter skirrowii</name>
    <dbReference type="NCBI Taxonomy" id="28200"/>
    <lineage>
        <taxon>Bacteria</taxon>
        <taxon>Pseudomonadati</taxon>
        <taxon>Campylobacterota</taxon>
        <taxon>Epsilonproteobacteria</taxon>
        <taxon>Campylobacterales</taxon>
        <taxon>Arcobacteraceae</taxon>
        <taxon>Aliarcobacter</taxon>
    </lineage>
</organism>
<dbReference type="SUPFAM" id="SSF46626">
    <property type="entry name" value="Cytochrome c"/>
    <property type="match status" value="1"/>
</dbReference>
<keyword evidence="3 4" id="KW-0408">Iron</keyword>
<keyword evidence="1 4" id="KW-0349">Heme</keyword>
<gene>
    <name evidence="7" type="ORF">DF188_05700</name>
</gene>
<protein>
    <submittedName>
        <fullName evidence="7">Cytochrome C</fullName>
    </submittedName>
</protein>
<accession>A0A2U2C105</accession>
<feature type="signal peptide" evidence="5">
    <location>
        <begin position="1"/>
        <end position="18"/>
    </location>
</feature>